<dbReference type="EMBL" id="LSSM01000372">
    <property type="protein sequence ID" value="OMJ29130.1"/>
    <property type="molecule type" value="Genomic_DNA"/>
</dbReference>
<protein>
    <submittedName>
        <fullName evidence="2">Uncharacterized protein</fullName>
    </submittedName>
</protein>
<organism evidence="2 3">
    <name type="scientific">Smittium culicis</name>
    <dbReference type="NCBI Taxonomy" id="133412"/>
    <lineage>
        <taxon>Eukaryota</taxon>
        <taxon>Fungi</taxon>
        <taxon>Fungi incertae sedis</taxon>
        <taxon>Zoopagomycota</taxon>
        <taxon>Kickxellomycotina</taxon>
        <taxon>Harpellomycetes</taxon>
        <taxon>Harpellales</taxon>
        <taxon>Legeriomycetaceae</taxon>
        <taxon>Smittium</taxon>
    </lineage>
</organism>
<evidence type="ECO:0000313" key="2">
    <source>
        <dbReference type="EMBL" id="OMJ29130.1"/>
    </source>
</evidence>
<dbReference type="Proteomes" id="UP000187429">
    <property type="component" value="Unassembled WGS sequence"/>
</dbReference>
<proteinExistence type="predicted"/>
<sequence>MDTCPICSRRLDLLTVSMEKHVNDCIDLTEISSNNKYINPSQNDNHTKQSKLSKYKIPDNELDKSNIPIDSRRYTHCPICVKNLSRMSKKLQFSHLERCCNDLVEHNPIDSKKLSKINTKQLPECITCNKSWELIFYAGSTNPSYEFDLTNRTPDSSSLSQYHLNHLFECASKSEMSPTEIILDSGHKNSSSIIVKNQASQSSTIPNMHQFFSIKSDHHTSKKVENPYLKQRTKQNNIFYTKSTDNSSIRKTDYSSIKVSSHDDQDHLSNLIQAQKGSKSNDNNNIDYLNSTKNLDSILNFSRKDDFSSNTLKKSDSDGLKNFFSVRKTISLSSLSSVSSSEKSSDFSKKLAYPQKSRINAKSKKKNLNINTGKTKNKKKELELPKELDEELQTGLALSASLSYINSNDNIYNDNDERSLISNTKPIESLANSVFSVLGNQISKSSKKLSVKSVNKNSKAYQNENLRSDILPVNEGISYLQHRASALKDLDKNDESSLNFTSQPNPFPLSTDSGSNYIDLKSKEIQLDCSLALTYDTPTVSQTTKKRSNTRDIDSESSNITPKTPSLWDYSSRDISKENESYITAVFDLIKYKNRKASRMLK</sequence>
<reference evidence="3" key="1">
    <citation type="submission" date="2017-01" db="EMBL/GenBank/DDBJ databases">
        <authorList>
            <person name="Wang Y."/>
            <person name="White M."/>
            <person name="Kvist S."/>
            <person name="Moncalvo J.-M."/>
        </authorList>
    </citation>
    <scope>NUCLEOTIDE SEQUENCE [LARGE SCALE GENOMIC DNA]</scope>
    <source>
        <strain evidence="3">ID-206-W2</strain>
    </source>
</reference>
<comment type="caution">
    <text evidence="2">The sequence shown here is derived from an EMBL/GenBank/DDBJ whole genome shotgun (WGS) entry which is preliminary data.</text>
</comment>
<keyword evidence="3" id="KW-1185">Reference proteome</keyword>
<feature type="region of interest" description="Disordered" evidence="1">
    <location>
        <begin position="541"/>
        <end position="562"/>
    </location>
</feature>
<name>A0A1R1YQI7_9FUNG</name>
<gene>
    <name evidence="2" type="ORF">AYI69_g1379</name>
</gene>
<dbReference type="OrthoDB" id="10454303at2759"/>
<evidence type="ECO:0000313" key="3">
    <source>
        <dbReference type="Proteomes" id="UP000187429"/>
    </source>
</evidence>
<evidence type="ECO:0000256" key="1">
    <source>
        <dbReference type="SAM" id="MobiDB-lite"/>
    </source>
</evidence>
<accession>A0A1R1YQI7</accession>
<dbReference type="AlphaFoldDB" id="A0A1R1YQI7"/>
<feature type="region of interest" description="Disordered" evidence="1">
    <location>
        <begin position="339"/>
        <end position="379"/>
    </location>
</feature>